<protein>
    <submittedName>
        <fullName evidence="2">Putative secreted protein</fullName>
    </submittedName>
</protein>
<evidence type="ECO:0000256" key="1">
    <source>
        <dbReference type="SAM" id="SignalP"/>
    </source>
</evidence>
<accession>A0A6M2DAY0</accession>
<organism evidence="2">
    <name type="scientific">Rhipicephalus microplus</name>
    <name type="common">Cattle tick</name>
    <name type="synonym">Boophilus microplus</name>
    <dbReference type="NCBI Taxonomy" id="6941"/>
    <lineage>
        <taxon>Eukaryota</taxon>
        <taxon>Metazoa</taxon>
        <taxon>Ecdysozoa</taxon>
        <taxon>Arthropoda</taxon>
        <taxon>Chelicerata</taxon>
        <taxon>Arachnida</taxon>
        <taxon>Acari</taxon>
        <taxon>Parasitiformes</taxon>
        <taxon>Ixodida</taxon>
        <taxon>Ixodoidea</taxon>
        <taxon>Ixodidae</taxon>
        <taxon>Rhipicephalinae</taxon>
        <taxon>Rhipicephalus</taxon>
        <taxon>Boophilus</taxon>
    </lineage>
</organism>
<sequence>MLHLWWSACFCLDMVVARTPSTGTADVGRTHAVRKTTREAARFNKYYHAFSRGDRSTYARNYIIAWLANYWEVLKKSTAKHICNNKIMSLNF</sequence>
<reference evidence="2" key="1">
    <citation type="submission" date="2019-09" db="EMBL/GenBank/DDBJ databases">
        <title>Organ-specific transcriptomic study of the physiology of the cattle tick, Rhipicephalus microplus.</title>
        <authorList>
            <person name="Tirloni L."/>
            <person name="Braz G."/>
            <person name="Gandara A.C.P."/>
            <person name="Sabadin G.A."/>
            <person name="da Silva R.M."/>
            <person name="Guizzo M.G."/>
            <person name="Machado J.A."/>
            <person name="Costa E.P."/>
            <person name="Gomes H.F."/>
            <person name="Moraes J."/>
            <person name="Mota M.B.S."/>
            <person name="Mesquita R.D."/>
            <person name="Alvarenga P.H."/>
            <person name="Alves F."/>
            <person name="Seixas A."/>
            <person name="da Fonseca R.N."/>
            <person name="Fogaca A."/>
            <person name="Logullo C."/>
            <person name="Tanaka A."/>
            <person name="Daffre S."/>
            <person name="Termignoni C."/>
            <person name="Vaz I.S.Jr."/>
            <person name="Oliveira P.L."/>
            <person name="Ribeiro J.M."/>
        </authorList>
    </citation>
    <scope>NUCLEOTIDE SEQUENCE</scope>
    <source>
        <strain evidence="2">Porto Alegre</strain>
    </source>
</reference>
<evidence type="ECO:0000313" key="2">
    <source>
        <dbReference type="EMBL" id="NOV42994.1"/>
    </source>
</evidence>
<feature type="chain" id="PRO_5026656816" evidence="1">
    <location>
        <begin position="18"/>
        <end position="92"/>
    </location>
</feature>
<name>A0A6M2DAY0_RHIMP</name>
<feature type="signal peptide" evidence="1">
    <location>
        <begin position="1"/>
        <end position="17"/>
    </location>
</feature>
<dbReference type="AlphaFoldDB" id="A0A6M2DAY0"/>
<proteinExistence type="predicted"/>
<keyword evidence="1" id="KW-0732">Signal</keyword>
<dbReference type="EMBL" id="GHWJ01010257">
    <property type="protein sequence ID" value="NOV42994.1"/>
    <property type="molecule type" value="Transcribed_RNA"/>
</dbReference>